<protein>
    <submittedName>
        <fullName evidence="3">Uncharacterized protein</fullName>
    </submittedName>
</protein>
<keyword evidence="2" id="KW-0472">Membrane</keyword>
<comment type="caution">
    <text evidence="3">The sequence shown here is derived from an EMBL/GenBank/DDBJ whole genome shotgun (WGS) entry which is preliminary data.</text>
</comment>
<keyword evidence="4" id="KW-1185">Reference proteome</keyword>
<keyword evidence="2" id="KW-1133">Transmembrane helix</keyword>
<evidence type="ECO:0000313" key="3">
    <source>
        <dbReference type="EMBL" id="CAD8184273.1"/>
    </source>
</evidence>
<feature type="transmembrane region" description="Helical" evidence="2">
    <location>
        <begin position="245"/>
        <end position="264"/>
    </location>
</feature>
<dbReference type="OrthoDB" id="8883818at2759"/>
<dbReference type="SMART" id="SM00320">
    <property type="entry name" value="WD40"/>
    <property type="match status" value="2"/>
</dbReference>
<dbReference type="PROSITE" id="PS50082">
    <property type="entry name" value="WD_REPEATS_2"/>
    <property type="match status" value="2"/>
</dbReference>
<keyword evidence="1" id="KW-0853">WD repeat</keyword>
<dbReference type="Pfam" id="PF00400">
    <property type="entry name" value="WD40"/>
    <property type="match status" value="1"/>
</dbReference>
<organism evidence="3 4">
    <name type="scientific">Paramecium pentaurelia</name>
    <dbReference type="NCBI Taxonomy" id="43138"/>
    <lineage>
        <taxon>Eukaryota</taxon>
        <taxon>Sar</taxon>
        <taxon>Alveolata</taxon>
        <taxon>Ciliophora</taxon>
        <taxon>Intramacronucleata</taxon>
        <taxon>Oligohymenophorea</taxon>
        <taxon>Peniculida</taxon>
        <taxon>Parameciidae</taxon>
        <taxon>Paramecium</taxon>
    </lineage>
</organism>
<evidence type="ECO:0000313" key="4">
    <source>
        <dbReference type="Proteomes" id="UP000689195"/>
    </source>
</evidence>
<dbReference type="PANTHER" id="PTHR19920:SF0">
    <property type="entry name" value="CYTOSOLIC IRON-SULFUR PROTEIN ASSEMBLY PROTEIN CIAO1-RELATED"/>
    <property type="match status" value="1"/>
</dbReference>
<dbReference type="PANTHER" id="PTHR19920">
    <property type="entry name" value="WD40 PROTEIN CIAO1"/>
    <property type="match status" value="1"/>
</dbReference>
<evidence type="ECO:0000256" key="1">
    <source>
        <dbReference type="PROSITE-ProRule" id="PRU00221"/>
    </source>
</evidence>
<dbReference type="GO" id="GO:0016226">
    <property type="term" value="P:iron-sulfur cluster assembly"/>
    <property type="evidence" value="ECO:0007669"/>
    <property type="project" value="TreeGrafter"/>
</dbReference>
<evidence type="ECO:0000256" key="2">
    <source>
        <dbReference type="SAM" id="Phobius"/>
    </source>
</evidence>
<feature type="repeat" description="WD" evidence="1">
    <location>
        <begin position="158"/>
        <end position="199"/>
    </location>
</feature>
<reference evidence="3" key="1">
    <citation type="submission" date="2021-01" db="EMBL/GenBank/DDBJ databases">
        <authorList>
            <consortium name="Genoscope - CEA"/>
            <person name="William W."/>
        </authorList>
    </citation>
    <scope>NUCLEOTIDE SEQUENCE</scope>
</reference>
<keyword evidence="2" id="KW-0812">Transmembrane</keyword>
<dbReference type="EMBL" id="CAJJDO010000082">
    <property type="protein sequence ID" value="CAD8184273.1"/>
    <property type="molecule type" value="Genomic_DNA"/>
</dbReference>
<dbReference type="InterPro" id="IPR001680">
    <property type="entry name" value="WD40_rpt"/>
</dbReference>
<dbReference type="Proteomes" id="UP000689195">
    <property type="component" value="Unassembled WGS sequence"/>
</dbReference>
<gene>
    <name evidence="3" type="ORF">PPENT_87.1.T0820228</name>
</gene>
<feature type="repeat" description="WD" evidence="1">
    <location>
        <begin position="119"/>
        <end position="153"/>
    </location>
</feature>
<accession>A0A8S1W5V1</accession>
<dbReference type="AlphaFoldDB" id="A0A8S1W5V1"/>
<dbReference type="GO" id="GO:0097361">
    <property type="term" value="C:cytosolic [4Fe-4S] assembly targeting complex"/>
    <property type="evidence" value="ECO:0007669"/>
    <property type="project" value="TreeGrafter"/>
</dbReference>
<proteinExistence type="predicted"/>
<name>A0A8S1W5V1_9CILI</name>
<sequence>MKNLNQLIKQKQITQSVLQDLFLTSVHLKERQLIIKFKKFIKNNGVLHLHSINKVQQWLENLKMMIIQRFRSKLKRSQFRCYINWFITGSIDCKIIGSKKIANSIYWVPSQPCDTYSIVWCLFLNQSENLIFSGSSNGSIKVWTLNTDKNQLMFDYQLNKHSKNSGQVSMNEEKTQIVSFSDDKTIIVWKKKANERKFKFKQVFENLKNDNGFSDQYQGSFHIFKQEVEKFVDKNEFQINLRINTYRWIILIFFYLQIFIIKHYKYVNILSYQSQSFNVQNEPNDCRSCKNYGNITEDGNSLIVWNDQTLSFYVYELKYH</sequence>